<protein>
    <submittedName>
        <fullName evidence="1">Uncharacterized protein</fullName>
    </submittedName>
</protein>
<accession>Q9ZWW7</accession>
<reference evidence="1" key="1">
    <citation type="journal article" date="1996" name="Appl. Environ. Microbiol.">
        <title>Analysis of the enterohemorrhagic Escherichia coli O157 DNA region containing lambdoid phage gene p and Shiga-like toxin structural genes.</title>
        <authorList>
            <person name="Datz M."/>
            <person name="Janetzki-Mittmann C."/>
            <person name="Franke S."/>
            <person name="Gunzer F."/>
            <person name="Schmidt H."/>
            <person name="Karch H."/>
        </authorList>
    </citation>
    <scope>NUCLEOTIDE SEQUENCE</scope>
</reference>
<reference evidence="1" key="2">
    <citation type="journal article" date="1997" name="FEMS Microbiol. Lett.">
        <title>An ileX tRNA gene is located close to the Shiga toxin II operon in enterohemorrhagic Escherichia coli O157 and non-O157 strains.</title>
        <authorList>
            <person name="Schmidt H."/>
            <person name="Scheef J."/>
            <person name="Janetzki-Mittmann C."/>
            <person name="Datz M."/>
            <person name="Karch H."/>
        </authorList>
    </citation>
    <scope>NUCLEOTIDE SEQUENCE</scope>
</reference>
<reference evidence="1" key="3">
    <citation type="journal article" date="1999" name="Mol. Gen. Genet.">
        <title>Shiga toxins even when different are encoded at identical positions in the genomes of related temperate bacteriophages.</title>
        <authorList>
            <person name="Karch H."/>
            <person name="Schmidt H."/>
            <person name="Janetzki-Mittmann C."/>
            <person name="Scheef J."/>
            <person name="Kroeger M."/>
        </authorList>
    </citation>
    <scope>NUCLEOTIDE SEQUENCE</scope>
</reference>
<proteinExistence type="predicted"/>
<sequence>MCRRTNRKKTRTFRVSDITVRNGVTAQPPGRHRTGRAISVHGLAAGLWQRRFCAMRGRVAFRPSLNAGASSTVSEVRPSSPSGAEATGVTTLLSYLASESEGSLKVQGWSASGGRAEVVSDAEGTGGKAVKLTKEAGKSSWVLEYAAGNGAALLQKGGQMALPL</sequence>
<name>Q9ZWW7_BP933</name>
<dbReference type="EMBL" id="Y10775">
    <property type="protein sequence ID" value="CAB39302.1"/>
    <property type="molecule type" value="Genomic_DNA"/>
</dbReference>
<organism evidence="1">
    <name type="scientific">Escherichia phage 933W</name>
    <name type="common">Bacteriophage 933W</name>
    <dbReference type="NCBI Taxonomy" id="10730"/>
    <lineage>
        <taxon>Viruses</taxon>
        <taxon>Duplodnaviria</taxon>
        <taxon>Heunggongvirae</taxon>
        <taxon>Uroviricota</taxon>
        <taxon>Caudoviricetes</taxon>
        <taxon>Sepvirinae</taxon>
        <taxon>Traversvirus</taxon>
        <taxon>Traversvirus tv933W</taxon>
    </lineage>
</organism>
<evidence type="ECO:0000313" key="1">
    <source>
        <dbReference type="EMBL" id="CAB39302.1"/>
    </source>
</evidence>
<organismHost>
    <name type="scientific">Escherichia coli O157:H7</name>
    <dbReference type="NCBI Taxonomy" id="83334"/>
</organismHost>